<dbReference type="EMBL" id="LUTY01002740">
    <property type="protein sequence ID" value="OAD19586.1"/>
    <property type="molecule type" value="Genomic_DNA"/>
</dbReference>
<reference evidence="1 2" key="1">
    <citation type="submission" date="2016-05" db="EMBL/GenBank/DDBJ databases">
        <title>Single-cell genome of chain-forming Candidatus Thiomargarita nelsonii and comparison to other large sulfur-oxidizing bacteria.</title>
        <authorList>
            <person name="Winkel M."/>
            <person name="Salman V."/>
            <person name="Woyke T."/>
            <person name="Schulz-Vogt H."/>
            <person name="Richter M."/>
            <person name="Flood B."/>
            <person name="Bailey J."/>
            <person name="Amann R."/>
            <person name="Mussmann M."/>
        </authorList>
    </citation>
    <scope>NUCLEOTIDE SEQUENCE [LARGE SCALE GENOMIC DNA]</scope>
    <source>
        <strain evidence="1 2">THI036</strain>
    </source>
</reference>
<evidence type="ECO:0000313" key="2">
    <source>
        <dbReference type="Proteomes" id="UP000076962"/>
    </source>
</evidence>
<comment type="caution">
    <text evidence="1">The sequence shown here is derived from an EMBL/GenBank/DDBJ whole genome shotgun (WGS) entry which is preliminary data.</text>
</comment>
<proteinExistence type="predicted"/>
<organism evidence="1 2">
    <name type="scientific">Candidatus Thiomargarita nelsonii</name>
    <dbReference type="NCBI Taxonomy" id="1003181"/>
    <lineage>
        <taxon>Bacteria</taxon>
        <taxon>Pseudomonadati</taxon>
        <taxon>Pseudomonadota</taxon>
        <taxon>Gammaproteobacteria</taxon>
        <taxon>Thiotrichales</taxon>
        <taxon>Thiotrichaceae</taxon>
        <taxon>Thiomargarita</taxon>
    </lineage>
</organism>
<sequence>MFKLSSPFFSFPRSAWECLPGRSASCKKKASSIRRYYSILSSSFVAVAPRPCLHSFERGGTRKIMDTLSAGVGKPSRTVLKTSPSVA</sequence>
<accession>A0A176RV36</accession>
<name>A0A176RV36_9GAMM</name>
<evidence type="ECO:0000313" key="1">
    <source>
        <dbReference type="EMBL" id="OAD19586.1"/>
    </source>
</evidence>
<protein>
    <submittedName>
        <fullName evidence="1">Uncharacterized protein</fullName>
    </submittedName>
</protein>
<dbReference type="Proteomes" id="UP000076962">
    <property type="component" value="Unassembled WGS sequence"/>
</dbReference>
<keyword evidence="2" id="KW-1185">Reference proteome</keyword>
<dbReference type="AlphaFoldDB" id="A0A176RV36"/>
<gene>
    <name evidence="1" type="ORF">THIOM_004770</name>
</gene>